<protein>
    <submittedName>
        <fullName evidence="1">Uncharacterized protein</fullName>
    </submittedName>
</protein>
<dbReference type="RefSeq" id="WP_311718112.1">
    <property type="nucleotide sequence ID" value="NZ_JAVREZ010000015.1"/>
</dbReference>
<accession>A0ABU2VIC2</accession>
<organism evidence="1 2">
    <name type="scientific">Streptomyces doebereineriae</name>
    <dbReference type="NCBI Taxonomy" id="3075528"/>
    <lineage>
        <taxon>Bacteria</taxon>
        <taxon>Bacillati</taxon>
        <taxon>Actinomycetota</taxon>
        <taxon>Actinomycetes</taxon>
        <taxon>Kitasatosporales</taxon>
        <taxon>Streptomycetaceae</taxon>
        <taxon>Streptomyces</taxon>
    </lineage>
</organism>
<reference evidence="2" key="1">
    <citation type="submission" date="2023-07" db="EMBL/GenBank/DDBJ databases">
        <title>30 novel species of actinomycetes from the DSMZ collection.</title>
        <authorList>
            <person name="Nouioui I."/>
        </authorList>
    </citation>
    <scope>NUCLEOTIDE SEQUENCE [LARGE SCALE GENOMIC DNA]</scope>
    <source>
        <strain evidence="2">DSM 41640</strain>
    </source>
</reference>
<evidence type="ECO:0000313" key="2">
    <source>
        <dbReference type="Proteomes" id="UP001183824"/>
    </source>
</evidence>
<proteinExistence type="predicted"/>
<gene>
    <name evidence="1" type="ORF">RNB18_35010</name>
</gene>
<dbReference type="EMBL" id="JAVREZ010000015">
    <property type="protein sequence ID" value="MDT0485330.1"/>
    <property type="molecule type" value="Genomic_DNA"/>
</dbReference>
<name>A0ABU2VIC2_9ACTN</name>
<sequence>MSSHEGLQNTLRRSAVCVLNASAKWHPACQVQYLPQVHGRFALLSGGTCAMLLVLGEDQAFAQRHATGGGLRRQENVLNYVSKCALLGLDGKHYTGR</sequence>
<dbReference type="Proteomes" id="UP001183824">
    <property type="component" value="Unassembled WGS sequence"/>
</dbReference>
<keyword evidence="2" id="KW-1185">Reference proteome</keyword>
<comment type="caution">
    <text evidence="1">The sequence shown here is derived from an EMBL/GenBank/DDBJ whole genome shotgun (WGS) entry which is preliminary data.</text>
</comment>
<evidence type="ECO:0000313" key="1">
    <source>
        <dbReference type="EMBL" id="MDT0485330.1"/>
    </source>
</evidence>